<protein>
    <recommendedName>
        <fullName evidence="2">Pyruvate, phosphate dikinase regulatory protein, chloroplastic</fullName>
    </recommendedName>
</protein>
<reference evidence="1" key="1">
    <citation type="journal article" date="2019" name="Sci. Rep.">
        <title>Draft genome of Tanacetum cinerariifolium, the natural source of mosquito coil.</title>
        <authorList>
            <person name="Yamashiro T."/>
            <person name="Shiraishi A."/>
            <person name="Satake H."/>
            <person name="Nakayama K."/>
        </authorList>
    </citation>
    <scope>NUCLEOTIDE SEQUENCE</scope>
</reference>
<sequence length="151" mass="17627">MKEIFEEMEAKVDQNVMDRKCDEIERKNLLIVNENLIANRLTHEVFYTATDSVLSPAHDAPEIDSFFEISRIKASLHKEDNTIRPLKAQICQMKERHSESDRILDIKALETQNTDLTGKVTALLEQNELFRTENAKIKQHYKELYVLIPIE</sequence>
<name>A0A699HH05_TANCI</name>
<organism evidence="1">
    <name type="scientific">Tanacetum cinerariifolium</name>
    <name type="common">Dalmatian daisy</name>
    <name type="synonym">Chrysanthemum cinerariifolium</name>
    <dbReference type="NCBI Taxonomy" id="118510"/>
    <lineage>
        <taxon>Eukaryota</taxon>
        <taxon>Viridiplantae</taxon>
        <taxon>Streptophyta</taxon>
        <taxon>Embryophyta</taxon>
        <taxon>Tracheophyta</taxon>
        <taxon>Spermatophyta</taxon>
        <taxon>Magnoliopsida</taxon>
        <taxon>eudicotyledons</taxon>
        <taxon>Gunneridae</taxon>
        <taxon>Pentapetalae</taxon>
        <taxon>asterids</taxon>
        <taxon>campanulids</taxon>
        <taxon>Asterales</taxon>
        <taxon>Asteraceae</taxon>
        <taxon>Asteroideae</taxon>
        <taxon>Anthemideae</taxon>
        <taxon>Anthemidinae</taxon>
        <taxon>Tanacetum</taxon>
    </lineage>
</organism>
<proteinExistence type="predicted"/>
<evidence type="ECO:0008006" key="2">
    <source>
        <dbReference type="Google" id="ProtNLM"/>
    </source>
</evidence>
<comment type="caution">
    <text evidence="1">The sequence shown here is derived from an EMBL/GenBank/DDBJ whole genome shotgun (WGS) entry which is preliminary data.</text>
</comment>
<accession>A0A699HH05</accession>
<dbReference type="EMBL" id="BKCJ010163040">
    <property type="protein sequence ID" value="GEY24671.1"/>
    <property type="molecule type" value="Genomic_DNA"/>
</dbReference>
<evidence type="ECO:0000313" key="1">
    <source>
        <dbReference type="EMBL" id="GEY24671.1"/>
    </source>
</evidence>
<gene>
    <name evidence="1" type="ORF">Tci_396645</name>
</gene>
<dbReference type="AlphaFoldDB" id="A0A699HH05"/>